<proteinExistence type="predicted"/>
<sequence length="75" mass="8037">MPRALPCTLSVPTPQAVASGGTIDEGYKKLIHTDHVDSWLVALKDREALAHGVIQCYQDPETSPGVSAVSPTRRP</sequence>
<evidence type="ECO:0000313" key="1">
    <source>
        <dbReference type="EMBL" id="KAJ8106092.1"/>
    </source>
</evidence>
<keyword evidence="2" id="KW-1185">Reference proteome</keyword>
<accession>A0ACC2HSN6</accession>
<organism evidence="1 2">
    <name type="scientific">Boeremia exigua</name>
    <dbReference type="NCBI Taxonomy" id="749465"/>
    <lineage>
        <taxon>Eukaryota</taxon>
        <taxon>Fungi</taxon>
        <taxon>Dikarya</taxon>
        <taxon>Ascomycota</taxon>
        <taxon>Pezizomycotina</taxon>
        <taxon>Dothideomycetes</taxon>
        <taxon>Pleosporomycetidae</taxon>
        <taxon>Pleosporales</taxon>
        <taxon>Pleosporineae</taxon>
        <taxon>Didymellaceae</taxon>
        <taxon>Boeremia</taxon>
    </lineage>
</organism>
<gene>
    <name evidence="1" type="ORF">OPT61_g9770</name>
</gene>
<reference evidence="1" key="1">
    <citation type="submission" date="2022-11" db="EMBL/GenBank/DDBJ databases">
        <title>Genome Sequence of Boeremia exigua.</title>
        <authorList>
            <person name="Buettner E."/>
        </authorList>
    </citation>
    <scope>NUCLEOTIDE SEQUENCE</scope>
    <source>
        <strain evidence="1">CU02</strain>
    </source>
</reference>
<evidence type="ECO:0000313" key="2">
    <source>
        <dbReference type="Proteomes" id="UP001153331"/>
    </source>
</evidence>
<name>A0ACC2HSN6_9PLEO</name>
<dbReference type="Proteomes" id="UP001153331">
    <property type="component" value="Unassembled WGS sequence"/>
</dbReference>
<dbReference type="EMBL" id="JAPHNI010001274">
    <property type="protein sequence ID" value="KAJ8106092.1"/>
    <property type="molecule type" value="Genomic_DNA"/>
</dbReference>
<comment type="caution">
    <text evidence="1">The sequence shown here is derived from an EMBL/GenBank/DDBJ whole genome shotgun (WGS) entry which is preliminary data.</text>
</comment>
<protein>
    <submittedName>
        <fullName evidence="1">Uncharacterized protein</fullName>
    </submittedName>
</protein>